<dbReference type="InterPro" id="IPR045766">
    <property type="entry name" value="MCAfunc"/>
</dbReference>
<dbReference type="Pfam" id="PF19584">
    <property type="entry name" value="MCAfunc"/>
    <property type="match status" value="1"/>
</dbReference>
<dbReference type="InterPro" id="IPR059179">
    <property type="entry name" value="MLKL-like_MCAfunc"/>
</dbReference>
<evidence type="ECO:0000256" key="1">
    <source>
        <dbReference type="SAM" id="MobiDB-lite"/>
    </source>
</evidence>
<accession>A0A7I8JUV4</accession>
<evidence type="ECO:0000313" key="3">
    <source>
        <dbReference type="EMBL" id="CAA2634520.1"/>
    </source>
</evidence>
<feature type="region of interest" description="Disordered" evidence="1">
    <location>
        <begin position="220"/>
        <end position="257"/>
    </location>
</feature>
<proteinExistence type="predicted"/>
<dbReference type="InterPro" id="IPR036537">
    <property type="entry name" value="Adaptor_Cbl_N_dom_sf"/>
</dbReference>
<gene>
    <name evidence="3" type="ORF">SI7747_18019928</name>
</gene>
<dbReference type="AlphaFoldDB" id="A0A7I8JUV4"/>
<protein>
    <recommendedName>
        <fullName evidence="2">MCAfunc domain-containing protein</fullName>
    </recommendedName>
</protein>
<reference evidence="3 4" key="1">
    <citation type="submission" date="2019-12" db="EMBL/GenBank/DDBJ databases">
        <authorList>
            <person name="Scholz U."/>
            <person name="Mascher M."/>
            <person name="Fiebig A."/>
        </authorList>
    </citation>
    <scope>NUCLEOTIDE SEQUENCE</scope>
</reference>
<dbReference type="PANTHER" id="PTHR46604">
    <property type="entry name" value="PROTEIN MID1-COMPLEMENTING ACTIVITY 1"/>
    <property type="match status" value="1"/>
</dbReference>
<dbReference type="EMBL" id="CACRZD030000018">
    <property type="protein sequence ID" value="CAA6673511.1"/>
    <property type="molecule type" value="Genomic_DNA"/>
</dbReference>
<sequence length="381" mass="43326">MASSWEQLGEIGSVAQLVGIDAVSLIKMIVKAANTARMHKKNCRQFAQHLKLIAEEIPETREPLEQLEDALRKSYVLVNSCQDRSYLYLLAMGWNIVYQFRKAQTEIDRYLRIVPLITLVDNLRVREKLENIERDQCEYTLDEEDREVQDAILSREPSKNDMMVLKKSLSCSYPNMPLDKALRKEGEKLQLELQRSQAHMDAGQYEVIQHLIGVTKTVANSLPEKDSQPKNTKKSEEQCSDYEPTEEHAGKSSAKGSRQHDEWHADLLGCCSEPYLCTKTFFYPCGTFSKISSVAKNRDVSSAEACNDLMAYSLVLSCCCYTCCVRRKLRQMLNITGGLLDDFLSHLICCCCALVQEWREVEARGSTKTRTSPPPSQVMDP</sequence>
<dbReference type="InterPro" id="IPR006461">
    <property type="entry name" value="PLAC_motif_containing"/>
</dbReference>
<dbReference type="CDD" id="cd21037">
    <property type="entry name" value="MLKL_NTD"/>
    <property type="match status" value="1"/>
</dbReference>
<organism evidence="3">
    <name type="scientific">Spirodela intermedia</name>
    <name type="common">Intermediate duckweed</name>
    <dbReference type="NCBI Taxonomy" id="51605"/>
    <lineage>
        <taxon>Eukaryota</taxon>
        <taxon>Viridiplantae</taxon>
        <taxon>Streptophyta</taxon>
        <taxon>Embryophyta</taxon>
        <taxon>Tracheophyta</taxon>
        <taxon>Spermatophyta</taxon>
        <taxon>Magnoliopsida</taxon>
        <taxon>Liliopsida</taxon>
        <taxon>Araceae</taxon>
        <taxon>Lemnoideae</taxon>
        <taxon>Spirodela</taxon>
    </lineage>
</organism>
<feature type="domain" description="MCAfunc" evidence="2">
    <location>
        <begin position="25"/>
        <end position="155"/>
    </location>
</feature>
<name>A0A7I8JUV4_SPIIN</name>
<keyword evidence="4" id="KW-1185">Reference proteome</keyword>
<dbReference type="Pfam" id="PF04749">
    <property type="entry name" value="PLAC8"/>
    <property type="match status" value="1"/>
</dbReference>
<dbReference type="Proteomes" id="UP001189122">
    <property type="component" value="Unassembled WGS sequence"/>
</dbReference>
<dbReference type="PANTHER" id="PTHR46604:SF3">
    <property type="entry name" value="PROTEIN MID1-COMPLEMENTING ACTIVITY 1"/>
    <property type="match status" value="1"/>
</dbReference>
<dbReference type="Gene3D" id="1.20.930.20">
    <property type="entry name" value="Adaptor protein Cbl, N-terminal domain"/>
    <property type="match status" value="1"/>
</dbReference>
<dbReference type="NCBIfam" id="TIGR01571">
    <property type="entry name" value="A_thal_Cys_rich"/>
    <property type="match status" value="1"/>
</dbReference>
<dbReference type="EMBL" id="LR743605">
    <property type="protein sequence ID" value="CAA2634520.1"/>
    <property type="molecule type" value="Genomic_DNA"/>
</dbReference>
<feature type="compositionally biased region" description="Basic and acidic residues" evidence="1">
    <location>
        <begin position="223"/>
        <end position="237"/>
    </location>
</feature>
<dbReference type="GO" id="GO:0007166">
    <property type="term" value="P:cell surface receptor signaling pathway"/>
    <property type="evidence" value="ECO:0007669"/>
    <property type="project" value="InterPro"/>
</dbReference>
<evidence type="ECO:0000313" key="4">
    <source>
        <dbReference type="Proteomes" id="UP001189122"/>
    </source>
</evidence>
<evidence type="ECO:0000259" key="2">
    <source>
        <dbReference type="Pfam" id="PF19584"/>
    </source>
</evidence>